<dbReference type="Proteomes" id="UP000095621">
    <property type="component" value="Unassembled WGS sequence"/>
</dbReference>
<sequence>MNNDIKELMSGILKDMSALNYIKPGDVPNINLYMDQVTTFMYEHLHDTKRTTDDKVLTKTMINNYAKNNLLPSPVKKKYSKEHIYILTFIYYFKNILSISDIQKMLNPLTEKFFDEGSKPDLDYIYKEIFSMESSLARPLSKDIFAKSEQASNAFSDVKDDDDREFLQFFSLVCLLSFDVYMKKNMIESLIDDYSAKHAPKQPEKPDKTDRKK</sequence>
<proteinExistence type="predicted"/>
<dbReference type="RefSeq" id="WP_055215970.1">
    <property type="nucleotide sequence ID" value="NZ_CZBU01000004.1"/>
</dbReference>
<accession>A0A174Z374</accession>
<dbReference type="EMBL" id="CZBU01000004">
    <property type="protein sequence ID" value="CUQ78421.1"/>
    <property type="molecule type" value="Genomic_DNA"/>
</dbReference>
<evidence type="ECO:0000313" key="1">
    <source>
        <dbReference type="EMBL" id="CUQ78421.1"/>
    </source>
</evidence>
<dbReference type="PANTHER" id="PTHR40056">
    <property type="entry name" value="HYPOTHETICAL CYTOSOLIC PROTEIN"/>
    <property type="match status" value="1"/>
</dbReference>
<dbReference type="InterPro" id="IPR014975">
    <property type="entry name" value="DUF1836"/>
</dbReference>
<evidence type="ECO:0000313" key="2">
    <source>
        <dbReference type="Proteomes" id="UP000095621"/>
    </source>
</evidence>
<reference evidence="1 2" key="1">
    <citation type="submission" date="2015-09" db="EMBL/GenBank/DDBJ databases">
        <authorList>
            <consortium name="Pathogen Informatics"/>
        </authorList>
    </citation>
    <scope>NUCLEOTIDE SEQUENCE [LARGE SCALE GENOMIC DNA]</scope>
    <source>
        <strain evidence="1 2">2789STDY5834875</strain>
    </source>
</reference>
<dbReference type="OrthoDB" id="3191472at2"/>
<dbReference type="Pfam" id="PF08876">
    <property type="entry name" value="DUF1836"/>
    <property type="match status" value="1"/>
</dbReference>
<protein>
    <submittedName>
        <fullName evidence="1">Domain of uncharacterized function (DUF1836)</fullName>
    </submittedName>
</protein>
<organism evidence="1 2">
    <name type="scientific">Lachnospira eligens</name>
    <dbReference type="NCBI Taxonomy" id="39485"/>
    <lineage>
        <taxon>Bacteria</taxon>
        <taxon>Bacillati</taxon>
        <taxon>Bacillota</taxon>
        <taxon>Clostridia</taxon>
        <taxon>Lachnospirales</taxon>
        <taxon>Lachnospiraceae</taxon>
        <taxon>Lachnospira</taxon>
    </lineage>
</organism>
<gene>
    <name evidence="1" type="ORF">ERS852490_02066</name>
</gene>
<name>A0A174Z374_9FIRM</name>
<dbReference type="PANTHER" id="PTHR40056:SF1">
    <property type="entry name" value="DUF1836 DOMAIN-CONTAINING PROTEIN"/>
    <property type="match status" value="1"/>
</dbReference>
<dbReference type="AlphaFoldDB" id="A0A174Z374"/>